<feature type="region of interest" description="Disordered" evidence="1">
    <location>
        <begin position="43"/>
        <end position="109"/>
    </location>
</feature>
<dbReference type="InterPro" id="IPR011051">
    <property type="entry name" value="RmlC_Cupin_sf"/>
</dbReference>
<feature type="compositionally biased region" description="Basic and acidic residues" evidence="1">
    <location>
        <begin position="552"/>
        <end position="566"/>
    </location>
</feature>
<feature type="compositionally biased region" description="Polar residues" evidence="1">
    <location>
        <begin position="46"/>
        <end position="57"/>
    </location>
</feature>
<evidence type="ECO:0000256" key="1">
    <source>
        <dbReference type="SAM" id="MobiDB-lite"/>
    </source>
</evidence>
<dbReference type="AlphaFoldDB" id="A0A3B3BK52"/>
<dbReference type="RefSeq" id="XP_024136208.1">
    <property type="nucleotide sequence ID" value="XM_024280440.2"/>
</dbReference>
<accession>A0A3B3BK52</accession>
<feature type="compositionally biased region" description="Polar residues" evidence="1">
    <location>
        <begin position="760"/>
        <end position="775"/>
    </location>
</feature>
<dbReference type="Pfam" id="PF11699">
    <property type="entry name" value="CENP-C_C"/>
    <property type="match status" value="1"/>
</dbReference>
<feature type="compositionally biased region" description="Acidic residues" evidence="1">
    <location>
        <begin position="226"/>
        <end position="238"/>
    </location>
</feature>
<dbReference type="InterPro" id="IPR025974">
    <property type="entry name" value="Mif2/CENP-C_cupin"/>
</dbReference>
<dbReference type="PaxDb" id="30732-ENSOMEP00000005482"/>
<dbReference type="Proteomes" id="UP000261560">
    <property type="component" value="Unplaced"/>
</dbReference>
<feature type="compositionally biased region" description="Basic and acidic residues" evidence="1">
    <location>
        <begin position="148"/>
        <end position="174"/>
    </location>
</feature>
<protein>
    <submittedName>
        <fullName evidence="3">Microtubule-associated protein futsch-like</fullName>
    </submittedName>
</protein>
<feature type="compositionally biased region" description="Polar residues" evidence="1">
    <location>
        <begin position="610"/>
        <end position="621"/>
    </location>
</feature>
<name>A0A3B3BK52_ORYME</name>
<reference evidence="3" key="2">
    <citation type="submission" date="2025-09" db="UniProtKB">
        <authorList>
            <consortium name="Ensembl"/>
        </authorList>
    </citation>
    <scope>IDENTIFICATION</scope>
</reference>
<feature type="compositionally biased region" description="Polar residues" evidence="1">
    <location>
        <begin position="488"/>
        <end position="504"/>
    </location>
</feature>
<feature type="region of interest" description="Disordered" evidence="1">
    <location>
        <begin position="139"/>
        <end position="595"/>
    </location>
</feature>
<dbReference type="InterPro" id="IPR014710">
    <property type="entry name" value="RmlC-like_jellyroll"/>
</dbReference>
<feature type="compositionally biased region" description="Polar residues" evidence="1">
    <location>
        <begin position="576"/>
        <end position="586"/>
    </location>
</feature>
<dbReference type="GeneID" id="112151476"/>
<dbReference type="KEGG" id="oml:112151476"/>
<keyword evidence="4" id="KW-1185">Reference proteome</keyword>
<dbReference type="STRING" id="30732.ENSOMEP00000005482"/>
<feature type="compositionally biased region" description="Basic and acidic residues" evidence="1">
    <location>
        <begin position="432"/>
        <end position="457"/>
    </location>
</feature>
<dbReference type="OrthoDB" id="1939643at2759"/>
<feature type="region of interest" description="Disordered" evidence="1">
    <location>
        <begin position="610"/>
        <end position="783"/>
    </location>
</feature>
<sequence length="961" mass="108201">METKYPTMRRPKRKLCYITEKESLSNQWNKPLTVMDVDKLFDDIDSSSTDQPQSVLFESSDTGTNGSKTSSSKKENKSPATRSARLKLDIDLEPPAEMHRPIKTSSPIELEMGVEKDEKDEQIASPVLFNCEDDMAEEFDAVPLPTETPKKKETGTKKGQEDTELHDRAVRRESVAGVSVKKRRAGEISSPAARQKTPFLKKLQVDIQSSKQNLKKAQVTPPPPPDPEDDFLILEDDAPFWISIPSKSVSKRRQRQSLTSSPTKESSPDKGKVEIPSEIPQERPEPERENGQLESQVVDQKNKKKKGKEKTQKSTGNGKMKEDFYDYQEPISDDFEVQEEKKKTVQSKKRLNAEVQSKDKSNEDLDNEKPSEKMQTKDRKSSDKRSAKDDKKTTKKSLAKTVKKANKQTQKRAVLEKDGADASPVTNQMQEESGKESTDTEEQNKFTDEEFVESKENRKNKKLNPPVESGRSSSEETERRKRKPTGQWWLSSGSGEESPDQQPKLQKLNKVSKKPSAAVCSPVKAKKQPVGQFSKQKNERKEKNPKRTKKTKNAEEVESAKSKAADELLDMEQQEVPDQNLDQVESSPLMVTPRHKSDKLFQKVYNNVCSAKQSTPSSATNDPLCEWETGKRRRKPPGDWWAVSKAADEDDLERISWKPQQLHPKKTKPSKAKKQSQQSKPAELPQNKNMATPVKTAGGALKPLLKPLSPPKSVRRSLKDVFPAEAEPPHDVPSHSDKECSYSEYTTGNTFDKDSEEVGKSTTTRFNHKTQPNPKRQSDTLKALQSGPSSMIVLEQFEDNNNTSLLSSRLRVALCVSDLCSPPLRPLTLHPKDKDNLNEWLQALWSTTSDNGAAVTADHFEWYSYQDRALGYQVDLNSGSICSGKILLGSHMKKPLWVDHSATTVFNVLTSTVRVNINSTVFRFKPGQSFIVECGRAYSLQNLNPEPSVLYFTRIVAESSD</sequence>
<feature type="compositionally biased region" description="Basic residues" evidence="1">
    <location>
        <begin position="393"/>
        <end position="410"/>
    </location>
</feature>
<reference evidence="3" key="1">
    <citation type="submission" date="2025-08" db="UniProtKB">
        <authorList>
            <consortium name="Ensembl"/>
        </authorList>
    </citation>
    <scope>IDENTIFICATION</scope>
</reference>
<dbReference type="Gene3D" id="2.60.120.10">
    <property type="entry name" value="Jelly Rolls"/>
    <property type="match status" value="1"/>
</dbReference>
<feature type="domain" description="Mif2/CENP-C cupin" evidence="2">
    <location>
        <begin position="873"/>
        <end position="953"/>
    </location>
</feature>
<feature type="compositionally biased region" description="Basic and acidic residues" evidence="1">
    <location>
        <begin position="266"/>
        <end position="291"/>
    </location>
</feature>
<dbReference type="Ensembl" id="ENSOMET00000007408.1">
    <property type="protein sequence ID" value="ENSOMEP00000005482.1"/>
    <property type="gene ID" value="ENSOMEG00000006476.1"/>
</dbReference>
<evidence type="ECO:0000259" key="2">
    <source>
        <dbReference type="Pfam" id="PF11699"/>
    </source>
</evidence>
<evidence type="ECO:0000313" key="3">
    <source>
        <dbReference type="Ensembl" id="ENSOMEP00000005482.1"/>
    </source>
</evidence>
<dbReference type="OMA" id="HSATTIF"/>
<dbReference type="SUPFAM" id="SSF51182">
    <property type="entry name" value="RmlC-like cupins"/>
    <property type="match status" value="1"/>
</dbReference>
<feature type="compositionally biased region" description="Low complexity" evidence="1">
    <location>
        <begin position="59"/>
        <end position="70"/>
    </location>
</feature>
<feature type="compositionally biased region" description="Basic and acidic residues" evidence="1">
    <location>
        <begin position="727"/>
        <end position="741"/>
    </location>
</feature>
<evidence type="ECO:0000313" key="4">
    <source>
        <dbReference type="Proteomes" id="UP000261560"/>
    </source>
</evidence>
<dbReference type="GeneTree" id="ENSGT00940000168651"/>
<organism evidence="3 4">
    <name type="scientific">Oryzias melastigma</name>
    <name type="common">Marine medaka</name>
    <dbReference type="NCBI Taxonomy" id="30732"/>
    <lineage>
        <taxon>Eukaryota</taxon>
        <taxon>Metazoa</taxon>
        <taxon>Chordata</taxon>
        <taxon>Craniata</taxon>
        <taxon>Vertebrata</taxon>
        <taxon>Euteleostomi</taxon>
        <taxon>Actinopterygii</taxon>
        <taxon>Neopterygii</taxon>
        <taxon>Teleostei</taxon>
        <taxon>Neoteleostei</taxon>
        <taxon>Acanthomorphata</taxon>
        <taxon>Ovalentaria</taxon>
        <taxon>Atherinomorphae</taxon>
        <taxon>Beloniformes</taxon>
        <taxon>Adrianichthyidae</taxon>
        <taxon>Oryziinae</taxon>
        <taxon>Oryzias</taxon>
    </lineage>
</organism>
<feature type="compositionally biased region" description="Basic residues" evidence="1">
    <location>
        <begin position="663"/>
        <end position="674"/>
    </location>
</feature>
<feature type="compositionally biased region" description="Basic and acidic residues" evidence="1">
    <location>
        <begin position="86"/>
        <end position="100"/>
    </location>
</feature>
<proteinExistence type="predicted"/>
<feature type="compositionally biased region" description="Basic and acidic residues" evidence="1">
    <location>
        <begin position="356"/>
        <end position="392"/>
    </location>
</feature>